<accession>E3J4M4</accession>
<dbReference type="SUPFAM" id="SSF53448">
    <property type="entry name" value="Nucleotide-diphospho-sugar transferases"/>
    <property type="match status" value="1"/>
</dbReference>
<dbReference type="InterPro" id="IPR017832">
    <property type="entry name" value="Glyco_trans_2_hopen-assoc_HpnB"/>
</dbReference>
<keyword evidence="2" id="KW-0472">Membrane</keyword>
<evidence type="ECO:0000256" key="1">
    <source>
        <dbReference type="SAM" id="MobiDB-lite"/>
    </source>
</evidence>
<feature type="transmembrane region" description="Helical" evidence="2">
    <location>
        <begin position="328"/>
        <end position="348"/>
    </location>
</feature>
<proteinExistence type="predicted"/>
<reference evidence="3 4" key="1">
    <citation type="submission" date="2010-10" db="EMBL/GenBank/DDBJ databases">
        <title>Complete sequence of Frankia sp. EuI1c.</title>
        <authorList>
            <consortium name="US DOE Joint Genome Institute"/>
            <person name="Lucas S."/>
            <person name="Copeland A."/>
            <person name="Lapidus A."/>
            <person name="Cheng J.-F."/>
            <person name="Bruce D."/>
            <person name="Goodwin L."/>
            <person name="Pitluck S."/>
            <person name="Chertkov O."/>
            <person name="Detter J.C."/>
            <person name="Han C."/>
            <person name="Tapia R."/>
            <person name="Land M."/>
            <person name="Hauser L."/>
            <person name="Jeffries C."/>
            <person name="Kyrpides N."/>
            <person name="Ivanova N."/>
            <person name="Mikhailova N."/>
            <person name="Beauchemin N."/>
            <person name="Sen A."/>
            <person name="Sur S.A."/>
            <person name="Gtari M."/>
            <person name="Wall L."/>
            <person name="Tisa L."/>
            <person name="Woyke T."/>
        </authorList>
    </citation>
    <scope>NUCLEOTIDE SEQUENCE [LARGE SCALE GENOMIC DNA]</scope>
    <source>
        <strain evidence="4">DSM 45817 / CECT 9037 / EuI1c</strain>
    </source>
</reference>
<dbReference type="NCBIfam" id="TIGR03469">
    <property type="entry name" value="HpnB"/>
    <property type="match status" value="1"/>
</dbReference>
<feature type="compositionally biased region" description="Low complexity" evidence="1">
    <location>
        <begin position="418"/>
        <end position="437"/>
    </location>
</feature>
<dbReference type="Pfam" id="PF13641">
    <property type="entry name" value="Glyco_tranf_2_3"/>
    <property type="match status" value="1"/>
</dbReference>
<dbReference type="InParanoid" id="E3J4M4"/>
<dbReference type="AlphaFoldDB" id="E3J4M4"/>
<dbReference type="GO" id="GO:0016740">
    <property type="term" value="F:transferase activity"/>
    <property type="evidence" value="ECO:0007669"/>
    <property type="project" value="UniProtKB-KW"/>
</dbReference>
<dbReference type="KEGG" id="fri:FraEuI1c_6304"/>
<gene>
    <name evidence="3" type="ordered locus">FraEuI1c_6304</name>
</gene>
<dbReference type="PANTHER" id="PTHR43646:SF3">
    <property type="entry name" value="SLR1566 PROTEIN"/>
    <property type="match status" value="1"/>
</dbReference>
<evidence type="ECO:0000256" key="2">
    <source>
        <dbReference type="SAM" id="Phobius"/>
    </source>
</evidence>
<keyword evidence="3" id="KW-0808">Transferase</keyword>
<dbReference type="HOGENOM" id="CLU_038143_2_0_11"/>
<feature type="transmembrane region" description="Helical" evidence="2">
    <location>
        <begin position="300"/>
        <end position="322"/>
    </location>
</feature>
<keyword evidence="4" id="KW-1185">Reference proteome</keyword>
<evidence type="ECO:0000313" key="4">
    <source>
        <dbReference type="Proteomes" id="UP000002484"/>
    </source>
</evidence>
<organism evidence="3 4">
    <name type="scientific">Pseudofrankia inefficax (strain DSM 45817 / CECT 9037 / DDB 130130 / EuI1c)</name>
    <name type="common">Frankia inefficax</name>
    <dbReference type="NCBI Taxonomy" id="298654"/>
    <lineage>
        <taxon>Bacteria</taxon>
        <taxon>Bacillati</taxon>
        <taxon>Actinomycetota</taxon>
        <taxon>Actinomycetes</taxon>
        <taxon>Frankiales</taxon>
        <taxon>Frankiaceae</taxon>
        <taxon>Pseudofrankia</taxon>
    </lineage>
</organism>
<feature type="transmembrane region" description="Helical" evidence="2">
    <location>
        <begin position="360"/>
        <end position="376"/>
    </location>
</feature>
<keyword evidence="2" id="KW-1133">Transmembrane helix</keyword>
<dbReference type="STRING" id="298654.FraEuI1c_6304"/>
<evidence type="ECO:0000313" key="3">
    <source>
        <dbReference type="EMBL" id="ADP84288.1"/>
    </source>
</evidence>
<dbReference type="PANTHER" id="PTHR43646">
    <property type="entry name" value="GLYCOSYLTRANSFERASE"/>
    <property type="match status" value="1"/>
</dbReference>
<protein>
    <submittedName>
        <fullName evidence="3">Hopene-associated glycosyltransferase HpnB</fullName>
    </submittedName>
</protein>
<sequence length="444" mass="46887">MVLVLTAAATVALAAWLWLAVCWGGYWRTDQRLPARRAPAKWPPVAIVVPARDEAAVLPVTLPSLLAQDYPGPVTLVLVDDASTDGTAEVARDLAAQELARRAAARDAGDTAALGGVGLTVLSSTPPPAGWTGQLWALQHGVEFAGEAEFVLLTDADIAHRPGSLRALVEAATTHRLDMVSQLPRLNITSWWERLVVPAFGYFFAMLYPFRWSNRPRSGVAAGGGCSLVRREVLRDAGGLAAVRGAVVDDVAIARLVKNAGGRTWLGLADRADSVRPYPALADLWNMVTRSAFTQLRHSGALLAGTALGMLLLFVVPVAAAVTGLAVGAWPLAAVGGAGWLLLAGTYLPMVRYYRQPLPVALLLPVTALLYLGMTFDSARRRRAGRGVTWKGRIYGDSAARGREPVVDPGQLVPGLVPDQAPAPAADAGPARPAVPDGIFGDPR</sequence>
<name>E3J4M4_PSEI1</name>
<dbReference type="Gene3D" id="3.90.550.10">
    <property type="entry name" value="Spore Coat Polysaccharide Biosynthesis Protein SpsA, Chain A"/>
    <property type="match status" value="1"/>
</dbReference>
<dbReference type="eggNOG" id="COG1215">
    <property type="taxonomic scope" value="Bacteria"/>
</dbReference>
<dbReference type="Proteomes" id="UP000002484">
    <property type="component" value="Chromosome"/>
</dbReference>
<dbReference type="CAZy" id="GT2">
    <property type="family name" value="Glycosyltransferase Family 2"/>
</dbReference>
<dbReference type="InterPro" id="IPR029044">
    <property type="entry name" value="Nucleotide-diphossugar_trans"/>
</dbReference>
<dbReference type="EMBL" id="CP002299">
    <property type="protein sequence ID" value="ADP84288.1"/>
    <property type="molecule type" value="Genomic_DNA"/>
</dbReference>
<feature type="region of interest" description="Disordered" evidence="1">
    <location>
        <begin position="418"/>
        <end position="444"/>
    </location>
</feature>
<keyword evidence="2" id="KW-0812">Transmembrane</keyword>